<dbReference type="InterPro" id="IPR057678">
    <property type="entry name" value="DUF7918"/>
</dbReference>
<dbReference type="PANTHER" id="PTHR36223:SF1">
    <property type="entry name" value="TRANSCRIPTION ELONGATION FACTOR EAF N-TERMINAL DOMAIN-CONTAINING PROTEIN"/>
    <property type="match status" value="1"/>
</dbReference>
<reference evidence="3" key="1">
    <citation type="submission" date="2023-03" db="EMBL/GenBank/DDBJ databases">
        <title>Complete genome of Cladonia borealis.</title>
        <authorList>
            <person name="Park H."/>
        </authorList>
    </citation>
    <scope>NUCLEOTIDE SEQUENCE</scope>
    <source>
        <strain evidence="3">ANT050790</strain>
    </source>
</reference>
<sequence length="528" mass="59993">MPECRGITVHVTDVNGQSLPEWGVQHIRSRRVSAHIQSTTDAIFEISLQPRIPWCDKDHPYSDDPDDWPGDGRHERLDAKFRADTTGVPPYAFLAALYLDGRMQPERRVIIYTDPNDSDFHRPDGKVMLRHRTVQLKDGRIIELGWTFKEKAIESVFDKLNIKDQEKDSDESALVNALVSSQLSATNEGQDKNSIGQILVEIRRVKLGPYYIDPRYKTRFREGQYDDVDTNELQGEITHRTGFVRMGTLSRYEVENTRIVEHRPWNSAEGLYASFLFFYRSRDQLAKFGFPGFPPLLNAARKDKRFLDNTLSNITPLSISKKAQSSSNQAKAKPESFEDKVKKRKSSRISADGQIGVQSDKTLTSELRSFANTGETFRSIATLEAYHPRHTSKTTVPPSLPPSSQNLIKNKPGKFISRTFKPVNDDEADGDVSEPGTESDLESLIGDETISTDPNPDEADESHENLREQLRGIEIRKRGHDEVDQKLVRGEEARARVEALKQAWGLKVVKNEDNEEETRSKRIKSESV</sequence>
<feature type="region of interest" description="Disordered" evidence="1">
    <location>
        <begin position="389"/>
        <end position="466"/>
    </location>
</feature>
<evidence type="ECO:0000313" key="3">
    <source>
        <dbReference type="EMBL" id="KAK0513204.1"/>
    </source>
</evidence>
<dbReference type="Pfam" id="PF25534">
    <property type="entry name" value="DUF7918"/>
    <property type="match status" value="1"/>
</dbReference>
<organism evidence="3 4">
    <name type="scientific">Cladonia borealis</name>
    <dbReference type="NCBI Taxonomy" id="184061"/>
    <lineage>
        <taxon>Eukaryota</taxon>
        <taxon>Fungi</taxon>
        <taxon>Dikarya</taxon>
        <taxon>Ascomycota</taxon>
        <taxon>Pezizomycotina</taxon>
        <taxon>Lecanoromycetes</taxon>
        <taxon>OSLEUM clade</taxon>
        <taxon>Lecanoromycetidae</taxon>
        <taxon>Lecanorales</taxon>
        <taxon>Lecanorineae</taxon>
        <taxon>Cladoniaceae</taxon>
        <taxon>Cladonia</taxon>
    </lineage>
</organism>
<feature type="compositionally biased region" description="Low complexity" evidence="1">
    <location>
        <begin position="320"/>
        <end position="331"/>
    </location>
</feature>
<proteinExistence type="predicted"/>
<keyword evidence="4" id="KW-1185">Reference proteome</keyword>
<dbReference type="AlphaFoldDB" id="A0AA39R3M0"/>
<feature type="domain" description="DUF7918" evidence="2">
    <location>
        <begin position="180"/>
        <end position="287"/>
    </location>
</feature>
<feature type="region of interest" description="Disordered" evidence="1">
    <location>
        <begin position="320"/>
        <end position="353"/>
    </location>
</feature>
<evidence type="ECO:0000313" key="4">
    <source>
        <dbReference type="Proteomes" id="UP001166286"/>
    </source>
</evidence>
<feature type="compositionally biased region" description="Acidic residues" evidence="1">
    <location>
        <begin position="425"/>
        <end position="441"/>
    </location>
</feature>
<gene>
    <name evidence="3" type="ORF">JMJ35_004190</name>
</gene>
<dbReference type="Proteomes" id="UP001166286">
    <property type="component" value="Unassembled WGS sequence"/>
</dbReference>
<evidence type="ECO:0000256" key="1">
    <source>
        <dbReference type="SAM" id="MobiDB-lite"/>
    </source>
</evidence>
<protein>
    <recommendedName>
        <fullName evidence="2">DUF7918 domain-containing protein</fullName>
    </recommendedName>
</protein>
<name>A0AA39R3M0_9LECA</name>
<feature type="compositionally biased region" description="Basic and acidic residues" evidence="1">
    <location>
        <begin position="332"/>
        <end position="341"/>
    </location>
</feature>
<accession>A0AA39R3M0</accession>
<evidence type="ECO:0000259" key="2">
    <source>
        <dbReference type="Pfam" id="PF25534"/>
    </source>
</evidence>
<feature type="compositionally biased region" description="Polar residues" evidence="1">
    <location>
        <begin position="393"/>
        <end position="408"/>
    </location>
</feature>
<comment type="caution">
    <text evidence="3">The sequence shown here is derived from an EMBL/GenBank/DDBJ whole genome shotgun (WGS) entry which is preliminary data.</text>
</comment>
<dbReference type="EMBL" id="JAFEKC020000008">
    <property type="protein sequence ID" value="KAK0513204.1"/>
    <property type="molecule type" value="Genomic_DNA"/>
</dbReference>
<dbReference type="PANTHER" id="PTHR36223">
    <property type="entry name" value="BETA-LACTAMASE-TYPE TRANSPEPTIDASE FOLD DOMAIN CONTAINING PROTEIN"/>
    <property type="match status" value="1"/>
</dbReference>